<keyword evidence="1" id="KW-0472">Membrane</keyword>
<evidence type="ECO:0000313" key="2">
    <source>
        <dbReference type="EnsemblPlants" id="TuG1812G0500003728.01.T01.cds418060"/>
    </source>
</evidence>
<dbReference type="EnsemblPlants" id="TuG1812G0500003728.01.T01">
    <property type="protein sequence ID" value="TuG1812G0500003728.01.T01.cds418060"/>
    <property type="gene ID" value="TuG1812G0500003728.01"/>
</dbReference>
<feature type="transmembrane region" description="Helical" evidence="1">
    <location>
        <begin position="123"/>
        <end position="149"/>
    </location>
</feature>
<proteinExistence type="predicted"/>
<keyword evidence="1" id="KW-0812">Transmembrane</keyword>
<reference evidence="3" key="1">
    <citation type="journal article" date="2013" name="Nature">
        <title>Draft genome of the wheat A-genome progenitor Triticum urartu.</title>
        <authorList>
            <person name="Ling H.Q."/>
            <person name="Zhao S."/>
            <person name="Liu D."/>
            <person name="Wang J."/>
            <person name="Sun H."/>
            <person name="Zhang C."/>
            <person name="Fan H."/>
            <person name="Li D."/>
            <person name="Dong L."/>
            <person name="Tao Y."/>
            <person name="Gao C."/>
            <person name="Wu H."/>
            <person name="Li Y."/>
            <person name="Cui Y."/>
            <person name="Guo X."/>
            <person name="Zheng S."/>
            <person name="Wang B."/>
            <person name="Yu K."/>
            <person name="Liang Q."/>
            <person name="Yang W."/>
            <person name="Lou X."/>
            <person name="Chen J."/>
            <person name="Feng M."/>
            <person name="Jian J."/>
            <person name="Zhang X."/>
            <person name="Luo G."/>
            <person name="Jiang Y."/>
            <person name="Liu J."/>
            <person name="Wang Z."/>
            <person name="Sha Y."/>
            <person name="Zhang B."/>
            <person name="Wu H."/>
            <person name="Tang D."/>
            <person name="Shen Q."/>
            <person name="Xue P."/>
            <person name="Zou S."/>
            <person name="Wang X."/>
            <person name="Liu X."/>
            <person name="Wang F."/>
            <person name="Yang Y."/>
            <person name="An X."/>
            <person name="Dong Z."/>
            <person name="Zhang K."/>
            <person name="Zhang X."/>
            <person name="Luo M.C."/>
            <person name="Dvorak J."/>
            <person name="Tong Y."/>
            <person name="Wang J."/>
            <person name="Yang H."/>
            <person name="Li Z."/>
            <person name="Wang D."/>
            <person name="Zhang A."/>
            <person name="Wang J."/>
        </authorList>
    </citation>
    <scope>NUCLEOTIDE SEQUENCE</scope>
    <source>
        <strain evidence="3">cv. G1812</strain>
    </source>
</reference>
<sequence>MVLRNAASISVEALLLSKHMAYSITDASQGRVILPPSTPVKPNSSWDILKSSLKTVVPRNVRGTSNLTPSAVYTTQWPLPAAVEHGVLHDSPASSLDVDGDQVSLFLPIAATLCHFLASRASVLALVMVVSCVSGTGEILLLVGGWNAFVCR</sequence>
<protein>
    <submittedName>
        <fullName evidence="2">Uncharacterized protein</fullName>
    </submittedName>
</protein>
<keyword evidence="3" id="KW-1185">Reference proteome</keyword>
<evidence type="ECO:0000313" key="3">
    <source>
        <dbReference type="Proteomes" id="UP000015106"/>
    </source>
</evidence>
<name>A0A8R7QHR1_TRIUA</name>
<dbReference type="AlphaFoldDB" id="A0A8R7QHR1"/>
<dbReference type="Gramene" id="TuG1812G0500003728.01.T01">
    <property type="protein sequence ID" value="TuG1812G0500003728.01.T01.cds418060"/>
    <property type="gene ID" value="TuG1812G0500003728.01"/>
</dbReference>
<accession>A0A8R7QHR1</accession>
<reference evidence="2" key="3">
    <citation type="submission" date="2022-06" db="UniProtKB">
        <authorList>
            <consortium name="EnsemblPlants"/>
        </authorList>
    </citation>
    <scope>IDENTIFICATION</scope>
</reference>
<dbReference type="Proteomes" id="UP000015106">
    <property type="component" value="Chromosome 5"/>
</dbReference>
<keyword evidence="1" id="KW-1133">Transmembrane helix</keyword>
<reference evidence="2" key="2">
    <citation type="submission" date="2018-03" db="EMBL/GenBank/DDBJ databases">
        <title>The Triticum urartu genome reveals the dynamic nature of wheat genome evolution.</title>
        <authorList>
            <person name="Ling H."/>
            <person name="Ma B."/>
            <person name="Shi X."/>
            <person name="Liu H."/>
            <person name="Dong L."/>
            <person name="Sun H."/>
            <person name="Cao Y."/>
            <person name="Gao Q."/>
            <person name="Zheng S."/>
            <person name="Li Y."/>
            <person name="Yu Y."/>
            <person name="Du H."/>
            <person name="Qi M."/>
            <person name="Li Y."/>
            <person name="Yu H."/>
            <person name="Cui Y."/>
            <person name="Wang N."/>
            <person name="Chen C."/>
            <person name="Wu H."/>
            <person name="Zhao Y."/>
            <person name="Zhang J."/>
            <person name="Li Y."/>
            <person name="Zhou W."/>
            <person name="Zhang B."/>
            <person name="Hu W."/>
            <person name="Eijk M."/>
            <person name="Tang J."/>
            <person name="Witsenboer H."/>
            <person name="Zhao S."/>
            <person name="Li Z."/>
            <person name="Zhang A."/>
            <person name="Wang D."/>
            <person name="Liang C."/>
        </authorList>
    </citation>
    <scope>NUCLEOTIDE SEQUENCE [LARGE SCALE GENOMIC DNA]</scope>
    <source>
        <strain evidence="2">cv. G1812</strain>
    </source>
</reference>
<evidence type="ECO:0000256" key="1">
    <source>
        <dbReference type="SAM" id="Phobius"/>
    </source>
</evidence>
<organism evidence="2 3">
    <name type="scientific">Triticum urartu</name>
    <name type="common">Red wild einkorn</name>
    <name type="synonym">Crithodium urartu</name>
    <dbReference type="NCBI Taxonomy" id="4572"/>
    <lineage>
        <taxon>Eukaryota</taxon>
        <taxon>Viridiplantae</taxon>
        <taxon>Streptophyta</taxon>
        <taxon>Embryophyta</taxon>
        <taxon>Tracheophyta</taxon>
        <taxon>Spermatophyta</taxon>
        <taxon>Magnoliopsida</taxon>
        <taxon>Liliopsida</taxon>
        <taxon>Poales</taxon>
        <taxon>Poaceae</taxon>
        <taxon>BOP clade</taxon>
        <taxon>Pooideae</taxon>
        <taxon>Triticodae</taxon>
        <taxon>Triticeae</taxon>
        <taxon>Triticinae</taxon>
        <taxon>Triticum</taxon>
    </lineage>
</organism>